<accession>A0AAD5V2W8</accession>
<dbReference type="EMBL" id="JANAWD010000365">
    <property type="protein sequence ID" value="KAJ3480615.1"/>
    <property type="molecule type" value="Genomic_DNA"/>
</dbReference>
<protein>
    <recommendedName>
        <fullName evidence="1">Protein kinase domain-containing protein</fullName>
    </recommendedName>
</protein>
<organism evidence="2 3">
    <name type="scientific">Meripilus lineatus</name>
    <dbReference type="NCBI Taxonomy" id="2056292"/>
    <lineage>
        <taxon>Eukaryota</taxon>
        <taxon>Fungi</taxon>
        <taxon>Dikarya</taxon>
        <taxon>Basidiomycota</taxon>
        <taxon>Agaricomycotina</taxon>
        <taxon>Agaricomycetes</taxon>
        <taxon>Polyporales</taxon>
        <taxon>Meripilaceae</taxon>
        <taxon>Meripilus</taxon>
    </lineage>
</organism>
<evidence type="ECO:0000259" key="1">
    <source>
        <dbReference type="PROSITE" id="PS50011"/>
    </source>
</evidence>
<evidence type="ECO:0000313" key="2">
    <source>
        <dbReference type="EMBL" id="KAJ3480615.1"/>
    </source>
</evidence>
<dbReference type="Proteomes" id="UP001212997">
    <property type="component" value="Unassembled WGS sequence"/>
</dbReference>
<dbReference type="AlphaFoldDB" id="A0AAD5V2W8"/>
<dbReference type="GO" id="GO:0004674">
    <property type="term" value="F:protein serine/threonine kinase activity"/>
    <property type="evidence" value="ECO:0007669"/>
    <property type="project" value="TreeGrafter"/>
</dbReference>
<comment type="caution">
    <text evidence="2">The sequence shown here is derived from an EMBL/GenBank/DDBJ whole genome shotgun (WGS) entry which is preliminary data.</text>
</comment>
<dbReference type="PROSITE" id="PS50011">
    <property type="entry name" value="PROTEIN_KINASE_DOM"/>
    <property type="match status" value="1"/>
</dbReference>
<reference evidence="2" key="1">
    <citation type="submission" date="2022-07" db="EMBL/GenBank/DDBJ databases">
        <title>Genome Sequence of Physisporinus lineatus.</title>
        <authorList>
            <person name="Buettner E."/>
        </authorList>
    </citation>
    <scope>NUCLEOTIDE SEQUENCE</scope>
    <source>
        <strain evidence="2">VT162</strain>
    </source>
</reference>
<dbReference type="InterPro" id="IPR000719">
    <property type="entry name" value="Prot_kinase_dom"/>
</dbReference>
<dbReference type="Gene3D" id="1.10.510.10">
    <property type="entry name" value="Transferase(Phosphotransferase) domain 1"/>
    <property type="match status" value="1"/>
</dbReference>
<dbReference type="SUPFAM" id="SSF56112">
    <property type="entry name" value="Protein kinase-like (PK-like)"/>
    <property type="match status" value="1"/>
</dbReference>
<dbReference type="InterPro" id="IPR011009">
    <property type="entry name" value="Kinase-like_dom_sf"/>
</dbReference>
<dbReference type="InterPro" id="IPR001245">
    <property type="entry name" value="Ser-Thr/Tyr_kinase_cat_dom"/>
</dbReference>
<feature type="domain" description="Protein kinase" evidence="1">
    <location>
        <begin position="291"/>
        <end position="565"/>
    </location>
</feature>
<name>A0AAD5V2W8_9APHY</name>
<sequence length="565" mass="63478">MARQALQGFVRSARACLRSGAKREGAKFAYLIAAQDTLSEDPAQTLHDQGDASDGPSLTNNFCIQLFVIARAQHHDARVWIPTSHVLRRTHNHHLFALRIPSRNPFSTNPPQRAVLGEVIRKRPGPQAFTLGPSQAKVRDQQNPVGASTHVIDCFLVRPLDPIYDKIATTRVKLPMDTKRRRALGKEIQLGDLLISWLQTTPQYSQLGDPTKNIICETFLTGNSAPLYALRGGEARCAIDFLLVAFNRASTCTGPRFSEIRNLLRRRLCKLSRESEQMPSTSFVDASRVSYSRDRLYGAGGFADVYKGIYNGMNVALKSLRSFAMLQPSLRENARKEFCREAVLWFTLPRHENILPFYGIYEGTSRYELFMLSPWMALGNISSYLENLARRKSSSELIVIIDEWLHQIACGLLYLHGECIVHGDLRGPNIFVQNNGSVALADFGLTVIADVGSSLTRTGRIGAAGWRAPELLDIDPVRPTEKSDVYAFGCVCVELYNRSPPFPNLNDTLIAIRVIRGDRPARPTRIKNDSLWEIVQRCWNKSPEDRPASEDIVKSLASYRLHHRH</sequence>
<dbReference type="GO" id="GO:0005524">
    <property type="term" value="F:ATP binding"/>
    <property type="evidence" value="ECO:0007669"/>
    <property type="project" value="InterPro"/>
</dbReference>
<dbReference type="InterPro" id="IPR051681">
    <property type="entry name" value="Ser/Thr_Kinases-Pseudokinases"/>
</dbReference>
<evidence type="ECO:0000313" key="3">
    <source>
        <dbReference type="Proteomes" id="UP001212997"/>
    </source>
</evidence>
<dbReference type="Pfam" id="PF07714">
    <property type="entry name" value="PK_Tyr_Ser-Thr"/>
    <property type="match status" value="1"/>
</dbReference>
<gene>
    <name evidence="2" type="ORF">NLI96_g8223</name>
</gene>
<dbReference type="PANTHER" id="PTHR44329">
    <property type="entry name" value="SERINE/THREONINE-PROTEIN KINASE TNNI3K-RELATED"/>
    <property type="match status" value="1"/>
</dbReference>
<dbReference type="PANTHER" id="PTHR44329:SF260">
    <property type="entry name" value="PROTEIN KINASE DOMAIN-CONTAINING PROTEIN"/>
    <property type="match status" value="1"/>
</dbReference>
<keyword evidence="3" id="KW-1185">Reference proteome</keyword>
<proteinExistence type="predicted"/>